<dbReference type="Pfam" id="PF06962">
    <property type="entry name" value="rRNA_methylase"/>
    <property type="match status" value="1"/>
</dbReference>
<dbReference type="RefSeq" id="WP_188735694.1">
    <property type="nucleotide sequence ID" value="NZ_BMLW01000011.1"/>
</dbReference>
<dbReference type="CDD" id="cd02440">
    <property type="entry name" value="AdoMet_MTases"/>
    <property type="match status" value="1"/>
</dbReference>
<evidence type="ECO:0000313" key="2">
    <source>
        <dbReference type="Proteomes" id="UP000641206"/>
    </source>
</evidence>
<accession>A0ABQ2NYM7</accession>
<dbReference type="GO" id="GO:0032259">
    <property type="term" value="P:methylation"/>
    <property type="evidence" value="ECO:0007669"/>
    <property type="project" value="UniProtKB-KW"/>
</dbReference>
<proteinExistence type="predicted"/>
<keyword evidence="1" id="KW-0489">Methyltransferase</keyword>
<dbReference type="EMBL" id="BMLW01000011">
    <property type="protein sequence ID" value="GGP13824.1"/>
    <property type="molecule type" value="Genomic_DNA"/>
</dbReference>
<reference evidence="2" key="1">
    <citation type="journal article" date="2019" name="Int. J. Syst. Evol. Microbiol.">
        <title>The Global Catalogue of Microorganisms (GCM) 10K type strain sequencing project: providing services to taxonomists for standard genome sequencing and annotation.</title>
        <authorList>
            <consortium name="The Broad Institute Genomics Platform"/>
            <consortium name="The Broad Institute Genome Sequencing Center for Infectious Disease"/>
            <person name="Wu L."/>
            <person name="Ma J."/>
        </authorList>
    </citation>
    <scope>NUCLEOTIDE SEQUENCE [LARGE SCALE GENOMIC DNA]</scope>
    <source>
        <strain evidence="2">CGMCC 1.7693</strain>
    </source>
</reference>
<organism evidence="1 2">
    <name type="scientific">Oceanobacillus neutriphilus</name>
    <dbReference type="NCBI Taxonomy" id="531815"/>
    <lineage>
        <taxon>Bacteria</taxon>
        <taxon>Bacillati</taxon>
        <taxon>Bacillota</taxon>
        <taxon>Bacilli</taxon>
        <taxon>Bacillales</taxon>
        <taxon>Bacillaceae</taxon>
        <taxon>Oceanobacillus</taxon>
    </lineage>
</organism>
<gene>
    <name evidence="1" type="primary">mraW</name>
    <name evidence="1" type="ORF">GCM10011346_35350</name>
</gene>
<protein>
    <submittedName>
        <fullName evidence="1">rRNA methyltransferase</fullName>
    </submittedName>
</protein>
<keyword evidence="2" id="KW-1185">Reference proteome</keyword>
<dbReference type="PANTHER" id="PTHR35276">
    <property type="entry name" value="S-ADENOSYL-L-METHIONINE-DEPENDENT METHYLTRANSFERASES SUPERFAMILY PROTEIN"/>
    <property type="match status" value="1"/>
</dbReference>
<name>A0ABQ2NYM7_9BACI</name>
<dbReference type="InterPro" id="IPR029063">
    <property type="entry name" value="SAM-dependent_MTases_sf"/>
</dbReference>
<dbReference type="GO" id="GO:0008168">
    <property type="term" value="F:methyltransferase activity"/>
    <property type="evidence" value="ECO:0007669"/>
    <property type="project" value="UniProtKB-KW"/>
</dbReference>
<dbReference type="Gene3D" id="3.40.50.150">
    <property type="entry name" value="Vaccinia Virus protein VP39"/>
    <property type="match status" value="1"/>
</dbReference>
<dbReference type="SUPFAM" id="SSF53335">
    <property type="entry name" value="S-adenosyl-L-methionine-dependent methyltransferases"/>
    <property type="match status" value="1"/>
</dbReference>
<comment type="caution">
    <text evidence="1">The sequence shown here is derived from an EMBL/GenBank/DDBJ whole genome shotgun (WGS) entry which is preliminary data.</text>
</comment>
<dbReference type="InterPro" id="IPR010719">
    <property type="entry name" value="MnmM_MeTrfase"/>
</dbReference>
<dbReference type="Proteomes" id="UP000641206">
    <property type="component" value="Unassembled WGS sequence"/>
</dbReference>
<sequence length="188" mass="21066">MLLNILTYAHTLLKESLKEGDTAIDATCGNGHDTLFLSQTVGSAGKVYGFDIQEQAIQKTKEALKENDCHNVFLIQDSHEKIPDYIKEDIFGGAIFNLGYLPKSDKSIITKPHSTLAAIEAILERLKTNGLIILVIYYGHCGGEEEKEAVLSYTSQLDQKAYQVLQYRFINQQNQAPFLIAIEKKKRS</sequence>
<dbReference type="PANTHER" id="PTHR35276:SF1">
    <property type="entry name" value="TRNA (MNM(5)S(2)U34)-METHYLTRANSFERASE, CHLOROPLASTIC"/>
    <property type="match status" value="1"/>
</dbReference>
<evidence type="ECO:0000313" key="1">
    <source>
        <dbReference type="EMBL" id="GGP13824.1"/>
    </source>
</evidence>
<keyword evidence="1" id="KW-0808">Transferase</keyword>